<dbReference type="OrthoDB" id="764273at2759"/>
<dbReference type="EMBL" id="CP093344">
    <property type="protein sequence ID" value="WOG87051.1"/>
    <property type="molecule type" value="Genomic_DNA"/>
</dbReference>
<gene>
    <name evidence="1" type="ORF">DCAR_0206271</name>
</gene>
<sequence>MPEEEQDYSRSAESHRIVIPNEVATPRSSSRKQSLQRRCWLCCAFTSTLIFITGIVLLILFLTVFKVKKPKVSFTSLSIAGLQGVNPLNLGDSANLTVVVDVSVKNPNVASYKFKNGTTEMYYKKVQVADAHIPAGNAKARRTMHMNVTADFMLSNIASVDGLVSDLMNGSLPLQTSTSLKGKVNIINIVKKKVAVKVNCSLTFLIANQTLQDLKCKSDVDL</sequence>
<dbReference type="InterPro" id="IPR055301">
    <property type="entry name" value="Lea14-like_2"/>
</dbReference>
<name>A0A166D583_DAUCS</name>
<reference evidence="1" key="2">
    <citation type="submission" date="2022-03" db="EMBL/GenBank/DDBJ databases">
        <title>Draft title - Genomic analysis of global carrot germplasm unveils the trajectory of domestication and the origin of high carotenoid orange carrot.</title>
        <authorList>
            <person name="Iorizzo M."/>
            <person name="Ellison S."/>
            <person name="Senalik D."/>
            <person name="Macko-Podgorni A."/>
            <person name="Grzebelus D."/>
            <person name="Bostan H."/>
            <person name="Rolling W."/>
            <person name="Curaba J."/>
            <person name="Simon P."/>
        </authorList>
    </citation>
    <scope>NUCLEOTIDE SEQUENCE</scope>
    <source>
        <tissue evidence="1">Leaf</tissue>
    </source>
</reference>
<dbReference type="SUPFAM" id="SSF117070">
    <property type="entry name" value="LEA14-like"/>
    <property type="match status" value="1"/>
</dbReference>
<organism evidence="1 2">
    <name type="scientific">Daucus carota subsp. sativus</name>
    <name type="common">Carrot</name>
    <dbReference type="NCBI Taxonomy" id="79200"/>
    <lineage>
        <taxon>Eukaryota</taxon>
        <taxon>Viridiplantae</taxon>
        <taxon>Streptophyta</taxon>
        <taxon>Embryophyta</taxon>
        <taxon>Tracheophyta</taxon>
        <taxon>Spermatophyta</taxon>
        <taxon>Magnoliopsida</taxon>
        <taxon>eudicotyledons</taxon>
        <taxon>Gunneridae</taxon>
        <taxon>Pentapetalae</taxon>
        <taxon>asterids</taxon>
        <taxon>campanulids</taxon>
        <taxon>Apiales</taxon>
        <taxon>Apiaceae</taxon>
        <taxon>Apioideae</taxon>
        <taxon>Scandiceae</taxon>
        <taxon>Daucinae</taxon>
        <taxon>Daucus</taxon>
        <taxon>Daucus sect. Daucus</taxon>
    </lineage>
</organism>
<dbReference type="Gramene" id="KZN04739">
    <property type="protein sequence ID" value="KZN04739"/>
    <property type="gene ID" value="DCAR_005576"/>
</dbReference>
<evidence type="ECO:0000313" key="1">
    <source>
        <dbReference type="EMBL" id="WOG87051.1"/>
    </source>
</evidence>
<dbReference type="Pfam" id="PF03168">
    <property type="entry name" value="LEA_2"/>
    <property type="match status" value="1"/>
</dbReference>
<dbReference type="Proteomes" id="UP000077755">
    <property type="component" value="Chromosome 2"/>
</dbReference>
<accession>A0A166D583</accession>
<evidence type="ECO:0000313" key="2">
    <source>
        <dbReference type="Proteomes" id="UP000077755"/>
    </source>
</evidence>
<dbReference type="KEGG" id="dcr:108207339"/>
<dbReference type="InterPro" id="IPR004864">
    <property type="entry name" value="LEA_2"/>
</dbReference>
<dbReference type="Gene3D" id="2.60.40.1820">
    <property type="match status" value="1"/>
</dbReference>
<reference evidence="1" key="1">
    <citation type="journal article" date="2016" name="Nat. Genet.">
        <title>A high-quality carrot genome assembly provides new insights into carotenoid accumulation and asterid genome evolution.</title>
        <authorList>
            <person name="Iorizzo M."/>
            <person name="Ellison S."/>
            <person name="Senalik D."/>
            <person name="Zeng P."/>
            <person name="Satapoomin P."/>
            <person name="Huang J."/>
            <person name="Bowman M."/>
            <person name="Iovene M."/>
            <person name="Sanseverino W."/>
            <person name="Cavagnaro P."/>
            <person name="Yildiz M."/>
            <person name="Macko-Podgorni A."/>
            <person name="Moranska E."/>
            <person name="Grzebelus E."/>
            <person name="Grzebelus D."/>
            <person name="Ashrafi H."/>
            <person name="Zheng Z."/>
            <person name="Cheng S."/>
            <person name="Spooner D."/>
            <person name="Van Deynze A."/>
            <person name="Simon P."/>
        </authorList>
    </citation>
    <scope>NUCLEOTIDE SEQUENCE</scope>
    <source>
        <tissue evidence="1">Leaf</tissue>
    </source>
</reference>
<proteinExistence type="predicted"/>
<dbReference type="PANTHER" id="PTHR31852">
    <property type="entry name" value="LATE EMBRYOGENESIS ABUNDANT (LEA) HYDROXYPROLINE-RICH GLYCOPROTEIN FAMILY"/>
    <property type="match status" value="1"/>
</dbReference>
<dbReference type="AlphaFoldDB" id="A0A166D583"/>
<protein>
    <submittedName>
        <fullName evidence="1">Uncharacterized protein</fullName>
    </submittedName>
</protein>
<dbReference type="OMA" id="PIIEMNG"/>
<keyword evidence="2" id="KW-1185">Reference proteome</keyword>